<evidence type="ECO:0000259" key="1">
    <source>
        <dbReference type="Pfam" id="PF14111"/>
    </source>
</evidence>
<reference evidence="2" key="1">
    <citation type="submission" date="2020-01" db="EMBL/GenBank/DDBJ databases">
        <authorList>
            <person name="Mishra B."/>
        </authorList>
    </citation>
    <scope>NUCLEOTIDE SEQUENCE [LARGE SCALE GENOMIC DNA]</scope>
</reference>
<name>A0A6D2L2X0_9BRAS</name>
<proteinExistence type="predicted"/>
<dbReference type="Pfam" id="PF14111">
    <property type="entry name" value="DUF4283"/>
    <property type="match status" value="1"/>
</dbReference>
<accession>A0A6D2L2X0</accession>
<dbReference type="Proteomes" id="UP000467841">
    <property type="component" value="Unassembled WGS sequence"/>
</dbReference>
<dbReference type="OrthoDB" id="1461917at2759"/>
<evidence type="ECO:0000313" key="2">
    <source>
        <dbReference type="EMBL" id="CAA7058699.1"/>
    </source>
</evidence>
<comment type="caution">
    <text evidence="2">The sequence shown here is derived from an EMBL/GenBank/DDBJ whole genome shotgun (WGS) entry which is preliminary data.</text>
</comment>
<protein>
    <recommendedName>
        <fullName evidence="1">DUF4283 domain-containing protein</fullName>
    </recommendedName>
</protein>
<feature type="domain" description="DUF4283" evidence="1">
    <location>
        <begin position="79"/>
        <end position="160"/>
    </location>
</feature>
<organism evidence="2 3">
    <name type="scientific">Microthlaspi erraticum</name>
    <dbReference type="NCBI Taxonomy" id="1685480"/>
    <lineage>
        <taxon>Eukaryota</taxon>
        <taxon>Viridiplantae</taxon>
        <taxon>Streptophyta</taxon>
        <taxon>Embryophyta</taxon>
        <taxon>Tracheophyta</taxon>
        <taxon>Spermatophyta</taxon>
        <taxon>Magnoliopsida</taxon>
        <taxon>eudicotyledons</taxon>
        <taxon>Gunneridae</taxon>
        <taxon>Pentapetalae</taxon>
        <taxon>rosids</taxon>
        <taxon>malvids</taxon>
        <taxon>Brassicales</taxon>
        <taxon>Brassicaceae</taxon>
        <taxon>Coluteocarpeae</taxon>
        <taxon>Microthlaspi</taxon>
    </lineage>
</organism>
<keyword evidence="3" id="KW-1185">Reference proteome</keyword>
<dbReference type="EMBL" id="CACVBM020001729">
    <property type="protein sequence ID" value="CAA7058699.1"/>
    <property type="molecule type" value="Genomic_DNA"/>
</dbReference>
<gene>
    <name evidence="2" type="ORF">MERR_LOCUS45935</name>
</gene>
<dbReference type="InterPro" id="IPR025558">
    <property type="entry name" value="DUF4283"/>
</dbReference>
<evidence type="ECO:0000313" key="3">
    <source>
        <dbReference type="Proteomes" id="UP000467841"/>
    </source>
</evidence>
<dbReference type="AlphaFoldDB" id="A0A6D2L2X0"/>
<sequence>MNVKRHHLFSRGLSYRPLEARHRIVSTPTTLFTVYTLSPNVARRFTYAEKGKGVAGPEPAPLGIRIRAPHLDTSELVKKNALTLIGRLINPQKQRLRSMLSYFSNKWELRGLARGSNLEHDCFQFRFDYEDDLKKVLDNRPYQYSRWMVILQRWEPIISPSFPSKIPF</sequence>